<evidence type="ECO:0000313" key="3">
    <source>
        <dbReference type="Proteomes" id="UP000199320"/>
    </source>
</evidence>
<evidence type="ECO:0000313" key="2">
    <source>
        <dbReference type="EMBL" id="SET07120.1"/>
    </source>
</evidence>
<reference evidence="2" key="2">
    <citation type="submission" date="2016-10" db="EMBL/GenBank/DDBJ databases">
        <authorList>
            <person name="de Groot N.N."/>
        </authorList>
    </citation>
    <scope>NUCLEOTIDE SEQUENCE [LARGE SCALE GENOMIC DNA]</scope>
    <source>
        <strain evidence="2">CDM_6</strain>
    </source>
</reference>
<sequence>MDAIITGESTRIGLSIIDNNDAEHLIEMVFNGEIKYHEQDGYPDDPDKRTSDGNEMVDQARDYAKWYVAQNTEYDTAPWYLRSDRIERVKDAVTDLSEDDLNRYFDHYYRQLAGAYDATIAQPRPDPVPPGAAMNEYREHKLDVYLTDDGSDIDATSDVHVMYYAAVNDDRLVRGDDPYPDRKPDTRLEHVVIDIDRDQFREFLVYHLRCQIRDSYLARGVTPPDEYRVLGPGTDHMMVRCMNRDAVPSYHDYNANISGYRAEDTFNAGLFAPLLNLL</sequence>
<dbReference type="AlphaFoldDB" id="A0A1G6KQP2"/>
<name>A0A1G6KQP2_9EURY</name>
<evidence type="ECO:0000313" key="1">
    <source>
        <dbReference type="EMBL" id="SDC33422.1"/>
    </source>
</evidence>
<accession>A0A1G6KQP2</accession>
<dbReference type="EMBL" id="FMZP01000003">
    <property type="protein sequence ID" value="SDC33422.1"/>
    <property type="molecule type" value="Genomic_DNA"/>
</dbReference>
<proteinExistence type="predicted"/>
<dbReference type="Proteomes" id="UP000324021">
    <property type="component" value="Unassembled WGS sequence"/>
</dbReference>
<dbReference type="EMBL" id="FOIC01000003">
    <property type="protein sequence ID" value="SET07120.1"/>
    <property type="molecule type" value="Genomic_DNA"/>
</dbReference>
<evidence type="ECO:0000313" key="4">
    <source>
        <dbReference type="Proteomes" id="UP000324021"/>
    </source>
</evidence>
<reference evidence="3 4" key="1">
    <citation type="submission" date="2016-10" db="EMBL/GenBank/DDBJ databases">
        <authorList>
            <person name="Varghese N."/>
            <person name="Submissions S."/>
        </authorList>
    </citation>
    <scope>NUCLEOTIDE SEQUENCE [LARGE SCALE GENOMIC DNA]</scope>
    <source>
        <strain evidence="1 4">CDM_1</strain>
        <strain evidence="3">CDM_6</strain>
    </source>
</reference>
<organism evidence="1 4">
    <name type="scientific">Natrinema hispanicum</name>
    <dbReference type="NCBI Taxonomy" id="392421"/>
    <lineage>
        <taxon>Archaea</taxon>
        <taxon>Methanobacteriati</taxon>
        <taxon>Methanobacteriota</taxon>
        <taxon>Stenosarchaea group</taxon>
        <taxon>Halobacteria</taxon>
        <taxon>Halobacteriales</taxon>
        <taxon>Natrialbaceae</taxon>
        <taxon>Natrinema</taxon>
    </lineage>
</organism>
<dbReference type="STRING" id="392421.SAMN04488694_103262"/>
<keyword evidence="3" id="KW-1185">Reference proteome</keyword>
<dbReference type="Proteomes" id="UP000199320">
    <property type="component" value="Unassembled WGS sequence"/>
</dbReference>
<dbReference type="Pfam" id="PF25858">
    <property type="entry name" value="DUF7958"/>
    <property type="match status" value="1"/>
</dbReference>
<gene>
    <name evidence="2" type="ORF">SAMN04488694_103262</name>
    <name evidence="1" type="ORF">SAMN05192552_100346</name>
</gene>
<dbReference type="InterPro" id="IPR058264">
    <property type="entry name" value="DUF7958"/>
</dbReference>
<protein>
    <submittedName>
        <fullName evidence="1">Uncharacterized protein</fullName>
    </submittedName>
</protein>